<protein>
    <submittedName>
        <fullName evidence="3">Uncharacterized protein</fullName>
    </submittedName>
</protein>
<evidence type="ECO:0000313" key="3">
    <source>
        <dbReference type="EMBL" id="CAL5002239.1"/>
    </source>
</evidence>
<dbReference type="PANTHER" id="PTHR33115">
    <property type="entry name" value="ARM REPEAT SUPERFAMILY PROTEIN"/>
    <property type="match status" value="1"/>
</dbReference>
<dbReference type="InterPro" id="IPR016024">
    <property type="entry name" value="ARM-type_fold"/>
</dbReference>
<reference evidence="3" key="1">
    <citation type="submission" date="2024-10" db="EMBL/GenBank/DDBJ databases">
        <authorList>
            <person name="Ryan C."/>
        </authorList>
    </citation>
    <scope>NUCLEOTIDE SEQUENCE [LARGE SCALE GENOMIC DNA]</scope>
</reference>
<accession>A0ABC9BIS8</accession>
<dbReference type="Gene3D" id="1.25.10.10">
    <property type="entry name" value="Leucine-rich Repeat Variant"/>
    <property type="match status" value="1"/>
</dbReference>
<sequence length="456" mass="50818">MCDVEYGSVMIMAAAVVATLLQLLVFVVILLPLGAVYVFGLYISTGISLWRLIQHDFVEAEGDPNKANLIPALVVLYSLALVQGALLCYRAVFSISKREQVFLDKMLESYHSQKDTVQSGIDYFHDTMAECEKDPSFARGRDLITYAMDLMASTSFERYLSGTRILDTLLEKKSARTDVVRRLLVSESSAHLLWKLLRTVDATMPFEVEARLRAARILEHLAGVIYLEQFPGGMQCIASLLETSPSIPQWEEAVLQGMRILGNLAAKSGNLAAIRGTPGLLAKIMATLDQCHQHHTYWSKVALESLALIRRLMDAPRESKDEECLEYLKKVLTNAMPKVLRQAFQIQTELQAGTSVGGFSAPGTDLEEGPVPQDVRRPDPQQKRDAIHWLDAVLSECTTACEKLVGEDQGLARQLDEIAAQICSEEGKPARNWATLVIEAREILKAKREALRWWQG</sequence>
<gene>
    <name evidence="3" type="ORF">URODEC1_LOCUS65855</name>
</gene>
<proteinExistence type="predicted"/>
<dbReference type="InterPro" id="IPR011989">
    <property type="entry name" value="ARM-like"/>
</dbReference>
<evidence type="ECO:0000256" key="1">
    <source>
        <dbReference type="SAM" id="MobiDB-lite"/>
    </source>
</evidence>
<feature type="region of interest" description="Disordered" evidence="1">
    <location>
        <begin position="357"/>
        <end position="379"/>
    </location>
</feature>
<dbReference type="PANTHER" id="PTHR33115:SF78">
    <property type="match status" value="1"/>
</dbReference>
<dbReference type="Proteomes" id="UP001497457">
    <property type="component" value="Chromosome 26rd"/>
</dbReference>
<name>A0ABC9BIS8_9POAL</name>
<keyword evidence="2" id="KW-1133">Transmembrane helix</keyword>
<feature type="transmembrane region" description="Helical" evidence="2">
    <location>
        <begin position="6"/>
        <end position="29"/>
    </location>
</feature>
<dbReference type="SUPFAM" id="SSF48371">
    <property type="entry name" value="ARM repeat"/>
    <property type="match status" value="1"/>
</dbReference>
<dbReference type="AlphaFoldDB" id="A0ABC9BIS8"/>
<dbReference type="EMBL" id="OZ075136">
    <property type="protein sequence ID" value="CAL5002239.1"/>
    <property type="molecule type" value="Genomic_DNA"/>
</dbReference>
<keyword evidence="2" id="KW-0812">Transmembrane</keyword>
<keyword evidence="4" id="KW-1185">Reference proteome</keyword>
<evidence type="ECO:0000256" key="2">
    <source>
        <dbReference type="SAM" id="Phobius"/>
    </source>
</evidence>
<feature type="transmembrane region" description="Helical" evidence="2">
    <location>
        <begin position="36"/>
        <end position="53"/>
    </location>
</feature>
<evidence type="ECO:0000313" key="4">
    <source>
        <dbReference type="Proteomes" id="UP001497457"/>
    </source>
</evidence>
<keyword evidence="2" id="KW-0472">Membrane</keyword>
<organism evidence="3 4">
    <name type="scientific">Urochloa decumbens</name>
    <dbReference type="NCBI Taxonomy" id="240449"/>
    <lineage>
        <taxon>Eukaryota</taxon>
        <taxon>Viridiplantae</taxon>
        <taxon>Streptophyta</taxon>
        <taxon>Embryophyta</taxon>
        <taxon>Tracheophyta</taxon>
        <taxon>Spermatophyta</taxon>
        <taxon>Magnoliopsida</taxon>
        <taxon>Liliopsida</taxon>
        <taxon>Poales</taxon>
        <taxon>Poaceae</taxon>
        <taxon>PACMAD clade</taxon>
        <taxon>Panicoideae</taxon>
        <taxon>Panicodae</taxon>
        <taxon>Paniceae</taxon>
        <taxon>Melinidinae</taxon>
        <taxon>Urochloa</taxon>
    </lineage>
</organism>
<feature type="transmembrane region" description="Helical" evidence="2">
    <location>
        <begin position="69"/>
        <end position="89"/>
    </location>
</feature>